<evidence type="ECO:0000313" key="1">
    <source>
        <dbReference type="EMBL" id="PST38323.1"/>
    </source>
</evidence>
<keyword evidence="2" id="KW-1185">Reference proteome</keyword>
<name>A0A2T3FSR8_9FIRM</name>
<gene>
    <name evidence="1" type="ORF">C7U54_11635</name>
</gene>
<dbReference type="Proteomes" id="UP000240974">
    <property type="component" value="Unassembled WGS sequence"/>
</dbReference>
<sequence length="63" mass="7554">MEDDQYLDEMLNKIIITKSQLEANEYIRLVKNYIYVTNKYTNLKKVDYLLLIDKIALSRDLPI</sequence>
<protein>
    <submittedName>
        <fullName evidence="1">Uncharacterized protein</fullName>
    </submittedName>
</protein>
<dbReference type="RefSeq" id="WP_107030415.1">
    <property type="nucleotide sequence ID" value="NZ_AP031432.1"/>
</dbReference>
<organism evidence="1 2">
    <name type="scientific">Faecalibacillus intestinalis</name>
    <dbReference type="NCBI Taxonomy" id="1982626"/>
    <lineage>
        <taxon>Bacteria</taxon>
        <taxon>Bacillati</taxon>
        <taxon>Bacillota</taxon>
        <taxon>Erysipelotrichia</taxon>
        <taxon>Erysipelotrichales</taxon>
        <taxon>Coprobacillaceae</taxon>
        <taxon>Faecalibacillus</taxon>
    </lineage>
</organism>
<accession>A0A2T3FSR8</accession>
<dbReference type="AlphaFoldDB" id="A0A2T3FSR8"/>
<evidence type="ECO:0000313" key="2">
    <source>
        <dbReference type="Proteomes" id="UP000240974"/>
    </source>
</evidence>
<dbReference type="EMBL" id="PYLQ01000020">
    <property type="protein sequence ID" value="PST38323.1"/>
    <property type="molecule type" value="Genomic_DNA"/>
</dbReference>
<reference evidence="1 2" key="1">
    <citation type="journal article" date="2019" name="Int. J. Syst. Evol. Microbiol.">
        <title>Faecalibacillus intestinalis gen. nov., sp. nov. and Faecalibacillus faecis sp. nov., isolated from human faeces.</title>
        <authorList>
            <person name="Seo B."/>
            <person name="Jeon K."/>
            <person name="Baek I."/>
            <person name="Lee Y.M."/>
            <person name="Baek K."/>
            <person name="Ko G."/>
        </authorList>
    </citation>
    <scope>NUCLEOTIDE SEQUENCE [LARGE SCALE GENOMIC DNA]</scope>
    <source>
        <strain evidence="1 2">SNUG30099</strain>
    </source>
</reference>
<comment type="caution">
    <text evidence="1">The sequence shown here is derived from an EMBL/GenBank/DDBJ whole genome shotgun (WGS) entry which is preliminary data.</text>
</comment>
<proteinExistence type="predicted"/>